<dbReference type="GO" id="GO:0016788">
    <property type="term" value="F:hydrolase activity, acting on ester bonds"/>
    <property type="evidence" value="ECO:0007669"/>
    <property type="project" value="UniProtKB-ARBA"/>
</dbReference>
<dbReference type="EMBL" id="FMUE01000014">
    <property type="protein sequence ID" value="SCX34094.1"/>
    <property type="molecule type" value="Genomic_DNA"/>
</dbReference>
<evidence type="ECO:0000313" key="2">
    <source>
        <dbReference type="Proteomes" id="UP000187891"/>
    </source>
</evidence>
<dbReference type="AlphaFoldDB" id="A0A1R3U0X6"/>
<dbReference type="CDD" id="cd00229">
    <property type="entry name" value="SGNH_hydrolase"/>
    <property type="match status" value="1"/>
</dbReference>
<reference evidence="2" key="1">
    <citation type="submission" date="2016-10" db="EMBL/GenBank/DDBJ databases">
        <authorList>
            <person name="Wibberg D."/>
        </authorList>
    </citation>
    <scope>NUCLEOTIDE SEQUENCE [LARGE SCALE GENOMIC DNA]</scope>
</reference>
<dbReference type="RefSeq" id="WP_077122402.1">
    <property type="nucleotide sequence ID" value="NZ_FMUE01000014.1"/>
</dbReference>
<sequence length="397" mass="44300">MRVLVIGGSNSVSLSGYVGFIKKHYETSTGKELDLINVSVGGGSTLSGTARLLETVKQVGGCDIILYEYGVNDALTYRQADDAKSYFCLSLQMFLQAAAEHYPNARFVPVTLTHQHWYSPQAEEPVRQERDRLYLALGIDQIDVAEWIFRVFEGQTPTFLYADGAHYQRPSMCHLIGSLVAERLRLIIETWRSPSVREIVSRFKQLPDWNPVRVRYHSARELQQSAGGEGRLMQFSNSLMSVEVLRIPSGHTISFQGCVPALMTFKSDPDHGYLRSSFGGRALDFSSVYDGIGKLPWVYWSVSIPICASMPFNEVVQVDQDYQASFEVNEEISEGSVFQFFQEPVGPGKLLDILGVLTINNEDVSNESYKITISKTASETLSTNGGQLTPSRKMTTT</sequence>
<dbReference type="SUPFAM" id="SSF52266">
    <property type="entry name" value="SGNH hydrolase"/>
    <property type="match status" value="1"/>
</dbReference>
<name>A0A1R3U0X6_9HYPH</name>
<dbReference type="Gene3D" id="3.40.50.1110">
    <property type="entry name" value="SGNH hydrolase"/>
    <property type="match status" value="1"/>
</dbReference>
<protein>
    <submittedName>
        <fullName evidence="1">Uncharacterized protein</fullName>
    </submittedName>
</protein>
<accession>A0A1R3U0X6</accession>
<organism evidence="1 2">
    <name type="scientific">Agrobacterium rosae</name>
    <dbReference type="NCBI Taxonomy" id="1972867"/>
    <lineage>
        <taxon>Bacteria</taxon>
        <taxon>Pseudomonadati</taxon>
        <taxon>Pseudomonadota</taxon>
        <taxon>Alphaproteobacteria</taxon>
        <taxon>Hyphomicrobiales</taxon>
        <taxon>Rhizobiaceae</taxon>
        <taxon>Rhizobium/Agrobacterium group</taxon>
        <taxon>Agrobacterium</taxon>
    </lineage>
</organism>
<dbReference type="Proteomes" id="UP000187891">
    <property type="component" value="Unassembled WGS sequence"/>
</dbReference>
<gene>
    <name evidence="1" type="ORF">DSM25559_4375</name>
</gene>
<evidence type="ECO:0000313" key="1">
    <source>
        <dbReference type="EMBL" id="SCX34094.1"/>
    </source>
</evidence>
<proteinExistence type="predicted"/>
<dbReference type="InterPro" id="IPR036514">
    <property type="entry name" value="SGNH_hydro_sf"/>
</dbReference>
<dbReference type="STRING" id="1907666.DSM25559_4375"/>